<dbReference type="InterPro" id="IPR036179">
    <property type="entry name" value="Ig-like_dom_sf"/>
</dbReference>
<sequence>MKDYSFEAPEFVEPITNVTVATGRDTVLECTVTNIGNYKSGESDLGQSYISLIQLTMSLGPTIYIAMACNLRVAWLKVDSLDEHSLSSESTLLTIHTQTVIKDQRFRVSHNNYRQWYLHIKSVRAVDKGWYMCQINTEPMITQAGYVDVL</sequence>
<reference evidence="2" key="1">
    <citation type="submission" date="2020-11" db="EMBL/GenBank/DDBJ databases">
        <authorList>
            <person name="Tran Van P."/>
        </authorList>
    </citation>
    <scope>NUCLEOTIDE SEQUENCE</scope>
</reference>
<proteinExistence type="predicted"/>
<evidence type="ECO:0000313" key="2">
    <source>
        <dbReference type="EMBL" id="CAD7630550.1"/>
    </source>
</evidence>
<dbReference type="AlphaFoldDB" id="A0A7R9KWE3"/>
<dbReference type="Proteomes" id="UP000759131">
    <property type="component" value="Unassembled WGS sequence"/>
</dbReference>
<organism evidence="2">
    <name type="scientific">Medioppia subpectinata</name>
    <dbReference type="NCBI Taxonomy" id="1979941"/>
    <lineage>
        <taxon>Eukaryota</taxon>
        <taxon>Metazoa</taxon>
        <taxon>Ecdysozoa</taxon>
        <taxon>Arthropoda</taxon>
        <taxon>Chelicerata</taxon>
        <taxon>Arachnida</taxon>
        <taxon>Acari</taxon>
        <taxon>Acariformes</taxon>
        <taxon>Sarcoptiformes</taxon>
        <taxon>Oribatida</taxon>
        <taxon>Brachypylina</taxon>
        <taxon>Oppioidea</taxon>
        <taxon>Oppiidae</taxon>
        <taxon>Medioppia</taxon>
    </lineage>
</organism>
<dbReference type="EMBL" id="CAJPIZ010008250">
    <property type="protein sequence ID" value="CAG2110980.1"/>
    <property type="molecule type" value="Genomic_DNA"/>
</dbReference>
<evidence type="ECO:0000259" key="1">
    <source>
        <dbReference type="PROSITE" id="PS50835"/>
    </source>
</evidence>
<feature type="non-terminal residue" evidence="2">
    <location>
        <position position="1"/>
    </location>
</feature>
<dbReference type="EMBL" id="OC862825">
    <property type="protein sequence ID" value="CAD7630550.1"/>
    <property type="molecule type" value="Genomic_DNA"/>
</dbReference>
<dbReference type="GO" id="GO:0032589">
    <property type="term" value="C:neuron projection membrane"/>
    <property type="evidence" value="ECO:0007669"/>
    <property type="project" value="TreeGrafter"/>
</dbReference>
<accession>A0A7R9KWE3</accession>
<keyword evidence="3" id="KW-1185">Reference proteome</keyword>
<dbReference type="PANTHER" id="PTHR23279:SF36">
    <property type="entry name" value="DEFECTIVE PROBOSCIS EXTENSION RESPONSE 9, ISOFORM A"/>
    <property type="match status" value="1"/>
</dbReference>
<dbReference type="SUPFAM" id="SSF48726">
    <property type="entry name" value="Immunoglobulin"/>
    <property type="match status" value="1"/>
</dbReference>
<dbReference type="Gene3D" id="2.60.40.10">
    <property type="entry name" value="Immunoglobulins"/>
    <property type="match status" value="1"/>
</dbReference>
<feature type="domain" description="Ig-like" evidence="1">
    <location>
        <begin position="9"/>
        <end position="136"/>
    </location>
</feature>
<dbReference type="PROSITE" id="PS50835">
    <property type="entry name" value="IG_LIKE"/>
    <property type="match status" value="1"/>
</dbReference>
<dbReference type="OrthoDB" id="6426602at2759"/>
<dbReference type="GO" id="GO:0050808">
    <property type="term" value="P:synapse organization"/>
    <property type="evidence" value="ECO:0007669"/>
    <property type="project" value="TreeGrafter"/>
</dbReference>
<evidence type="ECO:0000313" key="3">
    <source>
        <dbReference type="Proteomes" id="UP000759131"/>
    </source>
</evidence>
<protein>
    <recommendedName>
        <fullName evidence="1">Ig-like domain-containing protein</fullName>
    </recommendedName>
</protein>
<dbReference type="InterPro" id="IPR013783">
    <property type="entry name" value="Ig-like_fold"/>
</dbReference>
<dbReference type="InterPro" id="IPR007110">
    <property type="entry name" value="Ig-like_dom"/>
</dbReference>
<dbReference type="InterPro" id="IPR037448">
    <property type="entry name" value="Zig-8"/>
</dbReference>
<gene>
    <name evidence="2" type="ORF">OSB1V03_LOCUS10962</name>
</gene>
<dbReference type="PANTHER" id="PTHR23279">
    <property type="entry name" value="DEFECTIVE PROBOSCIS EXTENSION RESPONSE DPR -RELATED"/>
    <property type="match status" value="1"/>
</dbReference>
<name>A0A7R9KWE3_9ACAR</name>